<gene>
    <name evidence="4" type="ORF">RSSM_05167</name>
</gene>
<evidence type="ECO:0000313" key="4">
    <source>
        <dbReference type="EMBL" id="EMI53393.1"/>
    </source>
</evidence>
<feature type="transmembrane region" description="Helical" evidence="2">
    <location>
        <begin position="87"/>
        <end position="105"/>
    </location>
</feature>
<comment type="caution">
    <text evidence="4">The sequence shown here is derived from an EMBL/GenBank/DDBJ whole genome shotgun (WGS) entry which is preliminary data.</text>
</comment>
<sequence>MKNERLLEWIDELASDDISAEDHADLQKVLKADPAARSVFRERMDMEAGLRTWAAESDLPNDSEPSSRKSLRPASESTFRGMIRGPYLIAFAAAAGILLFIGIQVDVIEVGMPLRVAREEVARAENAGNKVVSDPVRSDLANPFVGVVRQRDDCQWAIRPVSANGQFALGRVSLQKGVAELAFDSGTDITLQAPCEIEVTSRDTARLIAGNVFVNVTELSNGFVLRTPESRILDEGTEYGVSVGEQATEVHVFDGRVVWIPDDAGNASQADVEERIDAGQAKSYLRSQPTRSKFIPFGKRQFVRRVEQQIKQSAGDALLAYDGFENLAGRVRRGRSGFGWSDGWQAGNSLAGGRGRGQLADIVDAPADVVFGIDRDGHRLMSIQNGSDLRRAFDQPLAVGSGERLFIAVLVQQSSASQDDQGRSLVISLEPDLPGRGRRLHQIASFGITTEGFPFINSGNSIAKTATRIVPGQTYLCVLRLAAENQTDETVMQPTLRLYQPGEDVDSVEPSLWTVTGEPRRASYPTSSLRIIAGDQASWQIDELKVGTTWQSVTKGSIK</sequence>
<keyword evidence="2" id="KW-0472">Membrane</keyword>
<organism evidence="4 5">
    <name type="scientific">Rhodopirellula sallentina SM41</name>
    <dbReference type="NCBI Taxonomy" id="1263870"/>
    <lineage>
        <taxon>Bacteria</taxon>
        <taxon>Pseudomonadati</taxon>
        <taxon>Planctomycetota</taxon>
        <taxon>Planctomycetia</taxon>
        <taxon>Pirellulales</taxon>
        <taxon>Pirellulaceae</taxon>
        <taxon>Rhodopirellula</taxon>
    </lineage>
</organism>
<reference evidence="4 5" key="1">
    <citation type="journal article" date="2013" name="Mar. Genomics">
        <title>Expression of sulfatases in Rhodopirellula baltica and the diversity of sulfatases in the genus Rhodopirellula.</title>
        <authorList>
            <person name="Wegner C.E."/>
            <person name="Richter-Heitmann T."/>
            <person name="Klindworth A."/>
            <person name="Klockow C."/>
            <person name="Richter M."/>
            <person name="Achstetter T."/>
            <person name="Glockner F.O."/>
            <person name="Harder J."/>
        </authorList>
    </citation>
    <scope>NUCLEOTIDE SEQUENCE [LARGE SCALE GENOMIC DNA]</scope>
    <source>
        <strain evidence="4 5">SM41</strain>
    </source>
</reference>
<feature type="domain" description="FecR protein" evidence="3">
    <location>
        <begin position="176"/>
        <end position="257"/>
    </location>
</feature>
<dbReference type="Gene3D" id="2.60.120.1440">
    <property type="match status" value="1"/>
</dbReference>
<dbReference type="OrthoDB" id="255678at2"/>
<dbReference type="RefSeq" id="WP_008685284.1">
    <property type="nucleotide sequence ID" value="NZ_ANOH01000358.1"/>
</dbReference>
<dbReference type="PANTHER" id="PTHR30273">
    <property type="entry name" value="PERIPLASMIC SIGNAL SENSOR AND SIGMA FACTOR ACTIVATOR FECR-RELATED"/>
    <property type="match status" value="1"/>
</dbReference>
<keyword evidence="5" id="KW-1185">Reference proteome</keyword>
<dbReference type="PATRIC" id="fig|1263870.3.peg.5467"/>
<name>M5UBK9_9BACT</name>
<proteinExistence type="predicted"/>
<feature type="region of interest" description="Disordered" evidence="1">
    <location>
        <begin position="55"/>
        <end position="75"/>
    </location>
</feature>
<dbReference type="Pfam" id="PF04773">
    <property type="entry name" value="FecR"/>
    <property type="match status" value="1"/>
</dbReference>
<evidence type="ECO:0000256" key="2">
    <source>
        <dbReference type="SAM" id="Phobius"/>
    </source>
</evidence>
<accession>M5UBK9</accession>
<dbReference type="InterPro" id="IPR006860">
    <property type="entry name" value="FecR"/>
</dbReference>
<dbReference type="Proteomes" id="UP000011885">
    <property type="component" value="Unassembled WGS sequence"/>
</dbReference>
<dbReference type="AlphaFoldDB" id="M5UBK9"/>
<evidence type="ECO:0000313" key="5">
    <source>
        <dbReference type="Proteomes" id="UP000011885"/>
    </source>
</evidence>
<evidence type="ECO:0000259" key="3">
    <source>
        <dbReference type="Pfam" id="PF04773"/>
    </source>
</evidence>
<dbReference type="InterPro" id="IPR012373">
    <property type="entry name" value="Ferrdict_sens_TM"/>
</dbReference>
<dbReference type="EMBL" id="ANOH01000358">
    <property type="protein sequence ID" value="EMI53393.1"/>
    <property type="molecule type" value="Genomic_DNA"/>
</dbReference>
<keyword evidence="2" id="KW-1133">Transmembrane helix</keyword>
<dbReference type="PANTHER" id="PTHR30273:SF2">
    <property type="entry name" value="PROTEIN FECR"/>
    <property type="match status" value="1"/>
</dbReference>
<keyword evidence="2" id="KW-0812">Transmembrane</keyword>
<dbReference type="GO" id="GO:0016989">
    <property type="term" value="F:sigma factor antagonist activity"/>
    <property type="evidence" value="ECO:0007669"/>
    <property type="project" value="TreeGrafter"/>
</dbReference>
<protein>
    <submittedName>
        <fullName evidence="4">FecR protein domain protein</fullName>
    </submittedName>
</protein>
<evidence type="ECO:0000256" key="1">
    <source>
        <dbReference type="SAM" id="MobiDB-lite"/>
    </source>
</evidence>